<dbReference type="InterPro" id="IPR001789">
    <property type="entry name" value="Sig_transdc_resp-reg_receiver"/>
</dbReference>
<dbReference type="AlphaFoldDB" id="A0AAP2DQV3"/>
<gene>
    <name evidence="4" type="ORF">KK083_28225</name>
</gene>
<dbReference type="GO" id="GO:0000160">
    <property type="term" value="P:phosphorelay signal transduction system"/>
    <property type="evidence" value="ECO:0007669"/>
    <property type="project" value="InterPro"/>
</dbReference>
<evidence type="ECO:0000256" key="1">
    <source>
        <dbReference type="ARBA" id="ARBA00022553"/>
    </source>
</evidence>
<keyword evidence="1 2" id="KW-0597">Phosphoprotein</keyword>
<dbReference type="RefSeq" id="WP_254169499.1">
    <property type="nucleotide sequence ID" value="NZ_JAHESF010000048.1"/>
</dbReference>
<proteinExistence type="predicted"/>
<name>A0AAP2DQV3_9BACT</name>
<dbReference type="PANTHER" id="PTHR44591">
    <property type="entry name" value="STRESS RESPONSE REGULATOR PROTEIN 1"/>
    <property type="match status" value="1"/>
</dbReference>
<dbReference type="InterPro" id="IPR050595">
    <property type="entry name" value="Bact_response_regulator"/>
</dbReference>
<dbReference type="Pfam" id="PF00072">
    <property type="entry name" value="Response_reg"/>
    <property type="match status" value="1"/>
</dbReference>
<dbReference type="InterPro" id="IPR011006">
    <property type="entry name" value="CheY-like_superfamily"/>
</dbReference>
<dbReference type="EMBL" id="JAHESF010000048">
    <property type="protein sequence ID" value="MBT1700811.1"/>
    <property type="molecule type" value="Genomic_DNA"/>
</dbReference>
<evidence type="ECO:0000313" key="4">
    <source>
        <dbReference type="EMBL" id="MBT1700811.1"/>
    </source>
</evidence>
<accession>A0AAP2DQV3</accession>
<evidence type="ECO:0000256" key="2">
    <source>
        <dbReference type="PROSITE-ProRule" id="PRU00169"/>
    </source>
</evidence>
<dbReference type="SMART" id="SM00448">
    <property type="entry name" value="REC"/>
    <property type="match status" value="1"/>
</dbReference>
<evidence type="ECO:0000259" key="3">
    <source>
        <dbReference type="PROSITE" id="PS50110"/>
    </source>
</evidence>
<feature type="modified residue" description="4-aspartylphosphate" evidence="2">
    <location>
        <position position="56"/>
    </location>
</feature>
<dbReference type="PANTHER" id="PTHR44591:SF3">
    <property type="entry name" value="RESPONSE REGULATORY DOMAIN-CONTAINING PROTEIN"/>
    <property type="match status" value="1"/>
</dbReference>
<organism evidence="4 5">
    <name type="scientific">Chryseosolibacter histidini</name>
    <dbReference type="NCBI Taxonomy" id="2782349"/>
    <lineage>
        <taxon>Bacteria</taxon>
        <taxon>Pseudomonadati</taxon>
        <taxon>Bacteroidota</taxon>
        <taxon>Cytophagia</taxon>
        <taxon>Cytophagales</taxon>
        <taxon>Chryseotaleaceae</taxon>
        <taxon>Chryseosolibacter</taxon>
    </lineage>
</organism>
<keyword evidence="5" id="KW-1185">Reference proteome</keyword>
<comment type="caution">
    <text evidence="4">The sequence shown here is derived from an EMBL/GenBank/DDBJ whole genome shotgun (WGS) entry which is preliminary data.</text>
</comment>
<dbReference type="Proteomes" id="UP001319200">
    <property type="component" value="Unassembled WGS sequence"/>
</dbReference>
<sequence length="131" mass="14694">MVVLYVDDDPEDQEIFAEVIRQIDSSIILLSAKDGDEALSILRSDFIDLPHIIFLDINMPRMDGYTCLAGIREDLKLKDTIVILYSTSPNPSLLEKHKHLNAEVVSKPTSYGDALATMKRYIIGNQVTGEQ</sequence>
<reference evidence="4 5" key="1">
    <citation type="submission" date="2021-05" db="EMBL/GenBank/DDBJ databases">
        <title>A Polyphasic approach of four new species of the genus Ohtaekwangia: Ohtaekwangia histidinii sp. nov., Ohtaekwangia cretensis sp. nov., Ohtaekwangia indiensis sp. nov., Ohtaekwangia reichenbachii sp. nov. from diverse environment.</title>
        <authorList>
            <person name="Octaviana S."/>
        </authorList>
    </citation>
    <scope>NUCLEOTIDE SEQUENCE [LARGE SCALE GENOMIC DNA]</scope>
    <source>
        <strain evidence="4 5">PWU4</strain>
    </source>
</reference>
<evidence type="ECO:0000313" key="5">
    <source>
        <dbReference type="Proteomes" id="UP001319200"/>
    </source>
</evidence>
<dbReference type="PROSITE" id="PS50110">
    <property type="entry name" value="RESPONSE_REGULATORY"/>
    <property type="match status" value="1"/>
</dbReference>
<protein>
    <submittedName>
        <fullName evidence="4">Response regulator</fullName>
    </submittedName>
</protein>
<dbReference type="SUPFAM" id="SSF52172">
    <property type="entry name" value="CheY-like"/>
    <property type="match status" value="1"/>
</dbReference>
<feature type="domain" description="Response regulatory" evidence="3">
    <location>
        <begin position="2"/>
        <end position="122"/>
    </location>
</feature>
<dbReference type="Gene3D" id="3.40.50.2300">
    <property type="match status" value="1"/>
</dbReference>